<evidence type="ECO:0000313" key="1">
    <source>
        <dbReference type="EMBL" id="RGE86933.1"/>
    </source>
</evidence>
<dbReference type="EMBL" id="QVLX01000004">
    <property type="protein sequence ID" value="RGE86933.1"/>
    <property type="molecule type" value="Genomic_DNA"/>
</dbReference>
<dbReference type="AlphaFoldDB" id="A0A3E3K1J8"/>
<protein>
    <submittedName>
        <fullName evidence="1">TetR/AcrR family transcriptional regulator</fullName>
    </submittedName>
</protein>
<accession>A0A3E3K1J8</accession>
<dbReference type="InterPro" id="IPR009057">
    <property type="entry name" value="Homeodomain-like_sf"/>
</dbReference>
<proteinExistence type="predicted"/>
<comment type="caution">
    <text evidence="1">The sequence shown here is derived from an EMBL/GenBank/DDBJ whole genome shotgun (WGS) entry which is preliminary data.</text>
</comment>
<name>A0A3E3K1J8_9FIRM</name>
<evidence type="ECO:0000313" key="2">
    <source>
        <dbReference type="Proteomes" id="UP000261080"/>
    </source>
</evidence>
<dbReference type="OrthoDB" id="66596at2"/>
<dbReference type="Proteomes" id="UP000261080">
    <property type="component" value="Unassembled WGS sequence"/>
</dbReference>
<gene>
    <name evidence="1" type="ORF">DW016_08245</name>
</gene>
<dbReference type="SUPFAM" id="SSF46689">
    <property type="entry name" value="Homeodomain-like"/>
    <property type="match status" value="1"/>
</dbReference>
<dbReference type="RefSeq" id="WP_024732015.1">
    <property type="nucleotide sequence ID" value="NZ_BAABYU010000001.1"/>
</dbReference>
<reference evidence="1 2" key="1">
    <citation type="submission" date="2018-08" db="EMBL/GenBank/DDBJ databases">
        <title>A genome reference for cultivated species of the human gut microbiota.</title>
        <authorList>
            <person name="Zou Y."/>
            <person name="Xue W."/>
            <person name="Luo G."/>
        </authorList>
    </citation>
    <scope>NUCLEOTIDE SEQUENCE [LARGE SCALE GENOMIC DNA]</scope>
    <source>
        <strain evidence="1 2">AF37-2AT</strain>
    </source>
</reference>
<organism evidence="1 2">
    <name type="scientific">Sellimonas intestinalis</name>
    <dbReference type="NCBI Taxonomy" id="1653434"/>
    <lineage>
        <taxon>Bacteria</taxon>
        <taxon>Bacillati</taxon>
        <taxon>Bacillota</taxon>
        <taxon>Clostridia</taxon>
        <taxon>Lachnospirales</taxon>
        <taxon>Lachnospiraceae</taxon>
        <taxon>Sellimonas</taxon>
    </lineage>
</organism>
<keyword evidence="2" id="KW-1185">Reference proteome</keyword>
<dbReference type="GeneID" id="97192054"/>
<sequence length="182" mass="21555">MPPKKRITRELILKKAFDMVHEEGIDSLNARALAKKLNCSTMPIFQSFQDMRDLKMEVKRWIDEYYSAFLNRYVQKEDYLFTISFAYINFARMEHHFFGALFVNPLLDSRTVREVIDSPWNRETIKCTAEQFGISIRESEELYRDIRFYAHGIATQLYGGNMTLGEEEIQGLLHHALERFLQ</sequence>
<dbReference type="Gene3D" id="1.10.357.10">
    <property type="entry name" value="Tetracycline Repressor, domain 2"/>
    <property type="match status" value="1"/>
</dbReference>